<dbReference type="OrthoDB" id="9797500at2"/>
<proteinExistence type="predicted"/>
<evidence type="ECO:0000313" key="3">
    <source>
        <dbReference type="EMBL" id="PWJ84816.1"/>
    </source>
</evidence>
<dbReference type="InterPro" id="IPR004046">
    <property type="entry name" value="GST_C"/>
</dbReference>
<protein>
    <submittedName>
        <fullName evidence="3">Glutathione S-transferase</fullName>
    </submittedName>
</protein>
<keyword evidence="4" id="KW-1185">Reference proteome</keyword>
<dbReference type="SFLD" id="SFLDS00019">
    <property type="entry name" value="Glutathione_Transferase_(cytos"/>
    <property type="match status" value="1"/>
</dbReference>
<dbReference type="GO" id="GO:0016740">
    <property type="term" value="F:transferase activity"/>
    <property type="evidence" value="ECO:0007669"/>
    <property type="project" value="UniProtKB-KW"/>
</dbReference>
<comment type="caution">
    <text evidence="3">The sequence shown here is derived from an EMBL/GenBank/DDBJ whole genome shotgun (WGS) entry which is preliminary data.</text>
</comment>
<dbReference type="STRING" id="1192868.GCA_000304395_02677"/>
<dbReference type="PANTHER" id="PTHR43968:SF6">
    <property type="entry name" value="GLUTATHIONE S-TRANSFERASE OMEGA"/>
    <property type="match status" value="1"/>
</dbReference>
<dbReference type="EMBL" id="QGGG01000004">
    <property type="protein sequence ID" value="PWJ84816.1"/>
    <property type="molecule type" value="Genomic_DNA"/>
</dbReference>
<accession>A0A316C6Y6</accession>
<sequence length="218" mass="23948">MSVTLHGYRYSVYLRIARLALVEKGVSWDHVEVDPFAETIPADYLALHPFGRVPTLVHDGFALYETTAIIRYVDEAFPGEPLQPSDARRRARMNQMIAIADSYGYWPMVRQVFTQRVFNVASGLAPDEAVLAEGLRGSRRVLAALEDLAAGGDFLVGDRLSLADLHVGAMVACFTAAQEGAAELRAFPKLHGWWQAMRSRDSFGRTEPGLPGPISSSA</sequence>
<dbReference type="PROSITE" id="PS50405">
    <property type="entry name" value="GST_CTER"/>
    <property type="match status" value="1"/>
</dbReference>
<feature type="domain" description="GST C-terminal" evidence="2">
    <location>
        <begin position="86"/>
        <end position="214"/>
    </location>
</feature>
<reference evidence="3 4" key="1">
    <citation type="submission" date="2018-05" db="EMBL/GenBank/DDBJ databases">
        <title>Genomic Encyclopedia of Type Strains, Phase IV (KMG-IV): sequencing the most valuable type-strain genomes for metagenomic binning, comparative biology and taxonomic classification.</title>
        <authorList>
            <person name="Goeker M."/>
        </authorList>
    </citation>
    <scope>NUCLEOTIDE SEQUENCE [LARGE SCALE GENOMIC DNA]</scope>
    <source>
        <strain evidence="3 4">DSM 6986</strain>
    </source>
</reference>
<dbReference type="InterPro" id="IPR010987">
    <property type="entry name" value="Glutathione-S-Trfase_C-like"/>
</dbReference>
<dbReference type="Gene3D" id="1.20.1050.10">
    <property type="match status" value="1"/>
</dbReference>
<dbReference type="RefSeq" id="WP_109612252.1">
    <property type="nucleotide sequence ID" value="NZ_QGGG01000004.1"/>
</dbReference>
<dbReference type="SFLD" id="SFLDG00358">
    <property type="entry name" value="Main_(cytGST)"/>
    <property type="match status" value="1"/>
</dbReference>
<dbReference type="GO" id="GO:0005737">
    <property type="term" value="C:cytoplasm"/>
    <property type="evidence" value="ECO:0007669"/>
    <property type="project" value="TreeGrafter"/>
</dbReference>
<dbReference type="InterPro" id="IPR040079">
    <property type="entry name" value="Glutathione_S-Trfase"/>
</dbReference>
<dbReference type="SUPFAM" id="SSF47616">
    <property type="entry name" value="GST C-terminal domain-like"/>
    <property type="match status" value="1"/>
</dbReference>
<dbReference type="Gene3D" id="3.40.30.10">
    <property type="entry name" value="Glutaredoxin"/>
    <property type="match status" value="1"/>
</dbReference>
<dbReference type="SUPFAM" id="SSF52833">
    <property type="entry name" value="Thioredoxin-like"/>
    <property type="match status" value="1"/>
</dbReference>
<dbReference type="PROSITE" id="PS50404">
    <property type="entry name" value="GST_NTER"/>
    <property type="match status" value="1"/>
</dbReference>
<dbReference type="InterPro" id="IPR036282">
    <property type="entry name" value="Glutathione-S-Trfase_C_sf"/>
</dbReference>
<dbReference type="InterPro" id="IPR050983">
    <property type="entry name" value="GST_Omega/HSP26"/>
</dbReference>
<evidence type="ECO:0000313" key="4">
    <source>
        <dbReference type="Proteomes" id="UP000245396"/>
    </source>
</evidence>
<organism evidence="3 4">
    <name type="scientific">Pseudaminobacter salicylatoxidans</name>
    <dbReference type="NCBI Taxonomy" id="93369"/>
    <lineage>
        <taxon>Bacteria</taxon>
        <taxon>Pseudomonadati</taxon>
        <taxon>Pseudomonadota</taxon>
        <taxon>Alphaproteobacteria</taxon>
        <taxon>Hyphomicrobiales</taxon>
        <taxon>Phyllobacteriaceae</taxon>
        <taxon>Pseudaminobacter</taxon>
    </lineage>
</organism>
<gene>
    <name evidence="3" type="ORF">C7441_10482</name>
</gene>
<dbReference type="AlphaFoldDB" id="A0A316C6Y6"/>
<dbReference type="Pfam" id="PF00043">
    <property type="entry name" value="GST_C"/>
    <property type="match status" value="1"/>
</dbReference>
<name>A0A316C6Y6_PSESE</name>
<dbReference type="InterPro" id="IPR004045">
    <property type="entry name" value="Glutathione_S-Trfase_N"/>
</dbReference>
<dbReference type="Proteomes" id="UP000245396">
    <property type="component" value="Unassembled WGS sequence"/>
</dbReference>
<evidence type="ECO:0000259" key="1">
    <source>
        <dbReference type="PROSITE" id="PS50404"/>
    </source>
</evidence>
<dbReference type="PANTHER" id="PTHR43968">
    <property type="match status" value="1"/>
</dbReference>
<dbReference type="InterPro" id="IPR036249">
    <property type="entry name" value="Thioredoxin-like_sf"/>
</dbReference>
<evidence type="ECO:0000259" key="2">
    <source>
        <dbReference type="PROSITE" id="PS50405"/>
    </source>
</evidence>
<dbReference type="CDD" id="cd00299">
    <property type="entry name" value="GST_C_family"/>
    <property type="match status" value="1"/>
</dbReference>
<feature type="domain" description="GST N-terminal" evidence="1">
    <location>
        <begin position="1"/>
        <end position="81"/>
    </location>
</feature>
<keyword evidence="3" id="KW-0808">Transferase</keyword>
<dbReference type="Pfam" id="PF13417">
    <property type="entry name" value="GST_N_3"/>
    <property type="match status" value="1"/>
</dbReference>